<dbReference type="InterPro" id="IPR022376">
    <property type="entry name" value="PQQ_CXXCW"/>
</dbReference>
<reference evidence="4" key="2">
    <citation type="submission" date="2024-01" db="EMBL/GenBank/DDBJ databases">
        <title>Roseobacter fucihabitans sp. nov., isolated from the brown alga Fucus spiralis.</title>
        <authorList>
            <person name="Hahnke S."/>
            <person name="Berger M."/>
            <person name="Schlingloff A."/>
            <person name="Athale I."/>
            <person name="Neumann-Schaal M."/>
            <person name="Adenaya A."/>
            <person name="Poehlein A."/>
            <person name="Daniel R."/>
            <person name="Pertersen J."/>
            <person name="Brinkhoff T."/>
        </authorList>
    </citation>
    <scope>NUCLEOTIDE SEQUENCE [LARGE SCALE GENOMIC DNA]</scope>
    <source>
        <strain evidence="4">B14</strain>
    </source>
</reference>
<dbReference type="EMBL" id="CP143423">
    <property type="protein sequence ID" value="WVX51090.1"/>
    <property type="molecule type" value="Genomic_DNA"/>
</dbReference>
<dbReference type="Gene3D" id="3.40.250.10">
    <property type="entry name" value="Rhodanese-like domain"/>
    <property type="match status" value="1"/>
</dbReference>
<protein>
    <recommendedName>
        <fullName evidence="2">Rhodanese domain-containing protein</fullName>
    </recommendedName>
</protein>
<dbReference type="CDD" id="cd00158">
    <property type="entry name" value="RHOD"/>
    <property type="match status" value="1"/>
</dbReference>
<proteinExistence type="predicted"/>
<keyword evidence="1" id="KW-0732">Signal</keyword>
<evidence type="ECO:0000256" key="1">
    <source>
        <dbReference type="SAM" id="SignalP"/>
    </source>
</evidence>
<name>A0ABZ2C0E3_9RHOB</name>
<gene>
    <name evidence="3" type="ORF">ROLI_041910</name>
</gene>
<dbReference type="PROSITE" id="PS50206">
    <property type="entry name" value="RHODANESE_3"/>
    <property type="match status" value="1"/>
</dbReference>
<keyword evidence="4" id="KW-1185">Reference proteome</keyword>
<feature type="chain" id="PRO_5045781434" description="Rhodanese domain-containing protein" evidence="1">
    <location>
        <begin position="20"/>
        <end position="184"/>
    </location>
</feature>
<feature type="domain" description="Rhodanese" evidence="2">
    <location>
        <begin position="90"/>
        <end position="173"/>
    </location>
</feature>
<evidence type="ECO:0000313" key="3">
    <source>
        <dbReference type="EMBL" id="WVX51090.1"/>
    </source>
</evidence>
<dbReference type="NCBIfam" id="TIGR03865">
    <property type="entry name" value="PQQ_CXXCW"/>
    <property type="match status" value="1"/>
</dbReference>
<dbReference type="RefSeq" id="WP_187430826.1">
    <property type="nucleotide sequence ID" value="NZ_CP143423.1"/>
</dbReference>
<organism evidence="3 4">
    <name type="scientific">Roseobacter fucihabitans</name>
    <dbReference type="NCBI Taxonomy" id="1537242"/>
    <lineage>
        <taxon>Bacteria</taxon>
        <taxon>Pseudomonadati</taxon>
        <taxon>Pseudomonadota</taxon>
        <taxon>Alphaproteobacteria</taxon>
        <taxon>Rhodobacterales</taxon>
        <taxon>Roseobacteraceae</taxon>
        <taxon>Roseobacter</taxon>
    </lineage>
</organism>
<evidence type="ECO:0000313" key="4">
    <source>
        <dbReference type="Proteomes" id="UP001318682"/>
    </source>
</evidence>
<accession>A0ABZ2C0E3</accession>
<feature type="signal peptide" evidence="1">
    <location>
        <begin position="1"/>
        <end position="19"/>
    </location>
</feature>
<dbReference type="Pfam" id="PF00581">
    <property type="entry name" value="Rhodanese"/>
    <property type="match status" value="1"/>
</dbReference>
<dbReference type="InterPro" id="IPR036873">
    <property type="entry name" value="Rhodanese-like_dom_sf"/>
</dbReference>
<dbReference type="Proteomes" id="UP001318682">
    <property type="component" value="Chromosome"/>
</dbReference>
<dbReference type="InterPro" id="IPR001763">
    <property type="entry name" value="Rhodanese-like_dom"/>
</dbReference>
<dbReference type="SUPFAM" id="SSF52821">
    <property type="entry name" value="Rhodanese/Cell cycle control phosphatase"/>
    <property type="match status" value="1"/>
</dbReference>
<sequence length="184" mass="20446">MIRFLLVAAFLALPLAGGAQTVPEPGDYRMDHYRDAVPESLVGATLLGPEGAYDLWRTGDAAFIDVLPQPPKPANLPEGTIWRDKPRNSIPGAIWLPNVGYGAIADVTAEYFRAGLEKVTQGDPAHPVVIFCLEDCWMSWNAAKRAIEWGYSNVYWMPEGTDGWTLWDYPLERITPMEGQPQTQ</sequence>
<reference evidence="3 4" key="1">
    <citation type="submission" date="2015-07" db="EMBL/GenBank/DDBJ databases">
        <authorList>
            <person name="Voget S."/>
            <person name="Dogs M."/>
            <person name="Brinkhoff T.H."/>
            <person name="Daniel R."/>
        </authorList>
    </citation>
    <scope>NUCLEOTIDE SEQUENCE [LARGE SCALE GENOMIC DNA]</scope>
    <source>
        <strain evidence="3 4">B14</strain>
    </source>
</reference>
<evidence type="ECO:0000259" key="2">
    <source>
        <dbReference type="PROSITE" id="PS50206"/>
    </source>
</evidence>